<evidence type="ECO:0000313" key="1">
    <source>
        <dbReference type="EMBL" id="JAD17223.1"/>
    </source>
</evidence>
<sequence length="63" mass="7336">MTYFWKRSFPLFRRLGMPLGGQPAIRALVVYSRAPDFLAWILCTLRERQGKEERISVCVCVCV</sequence>
<organism evidence="1">
    <name type="scientific">Arundo donax</name>
    <name type="common">Giant reed</name>
    <name type="synonym">Donax arundinaceus</name>
    <dbReference type="NCBI Taxonomy" id="35708"/>
    <lineage>
        <taxon>Eukaryota</taxon>
        <taxon>Viridiplantae</taxon>
        <taxon>Streptophyta</taxon>
        <taxon>Embryophyta</taxon>
        <taxon>Tracheophyta</taxon>
        <taxon>Spermatophyta</taxon>
        <taxon>Magnoliopsida</taxon>
        <taxon>Liliopsida</taxon>
        <taxon>Poales</taxon>
        <taxon>Poaceae</taxon>
        <taxon>PACMAD clade</taxon>
        <taxon>Arundinoideae</taxon>
        <taxon>Arundineae</taxon>
        <taxon>Arundo</taxon>
    </lineage>
</organism>
<dbReference type="AlphaFoldDB" id="A0A0A8XWU1"/>
<protein>
    <submittedName>
        <fullName evidence="1">Uncharacterized protein</fullName>
    </submittedName>
</protein>
<reference evidence="1" key="2">
    <citation type="journal article" date="2015" name="Data Brief">
        <title>Shoot transcriptome of the giant reed, Arundo donax.</title>
        <authorList>
            <person name="Barrero R.A."/>
            <person name="Guerrero F.D."/>
            <person name="Moolhuijzen P."/>
            <person name="Goolsby J.A."/>
            <person name="Tidwell J."/>
            <person name="Bellgard S.E."/>
            <person name="Bellgard M.I."/>
        </authorList>
    </citation>
    <scope>NUCLEOTIDE SEQUENCE</scope>
    <source>
        <tissue evidence="1">Shoot tissue taken approximately 20 cm above the soil surface</tissue>
    </source>
</reference>
<name>A0A0A8XWU1_ARUDO</name>
<dbReference type="EMBL" id="GBRH01280672">
    <property type="protein sequence ID" value="JAD17223.1"/>
    <property type="molecule type" value="Transcribed_RNA"/>
</dbReference>
<accession>A0A0A8XWU1</accession>
<proteinExistence type="predicted"/>
<reference evidence="1" key="1">
    <citation type="submission" date="2014-09" db="EMBL/GenBank/DDBJ databases">
        <authorList>
            <person name="Magalhaes I.L.F."/>
            <person name="Oliveira U."/>
            <person name="Santos F.R."/>
            <person name="Vidigal T.H.D.A."/>
            <person name="Brescovit A.D."/>
            <person name="Santos A.J."/>
        </authorList>
    </citation>
    <scope>NUCLEOTIDE SEQUENCE</scope>
    <source>
        <tissue evidence="1">Shoot tissue taken approximately 20 cm above the soil surface</tissue>
    </source>
</reference>